<keyword evidence="1" id="KW-0472">Membrane</keyword>
<evidence type="ECO:0000313" key="2">
    <source>
        <dbReference type="EMBL" id="JAE21846.1"/>
    </source>
</evidence>
<keyword evidence="1" id="KW-0812">Transmembrane</keyword>
<organism evidence="2">
    <name type="scientific">Arundo donax</name>
    <name type="common">Giant reed</name>
    <name type="synonym">Donax arundinaceus</name>
    <dbReference type="NCBI Taxonomy" id="35708"/>
    <lineage>
        <taxon>Eukaryota</taxon>
        <taxon>Viridiplantae</taxon>
        <taxon>Streptophyta</taxon>
        <taxon>Embryophyta</taxon>
        <taxon>Tracheophyta</taxon>
        <taxon>Spermatophyta</taxon>
        <taxon>Magnoliopsida</taxon>
        <taxon>Liliopsida</taxon>
        <taxon>Poales</taxon>
        <taxon>Poaceae</taxon>
        <taxon>PACMAD clade</taxon>
        <taxon>Arundinoideae</taxon>
        <taxon>Arundineae</taxon>
        <taxon>Arundo</taxon>
    </lineage>
</organism>
<feature type="transmembrane region" description="Helical" evidence="1">
    <location>
        <begin position="32"/>
        <end position="60"/>
    </location>
</feature>
<dbReference type="AlphaFoldDB" id="A0A0A9GH11"/>
<reference evidence="2" key="2">
    <citation type="journal article" date="2015" name="Data Brief">
        <title>Shoot transcriptome of the giant reed, Arundo donax.</title>
        <authorList>
            <person name="Barrero R.A."/>
            <person name="Guerrero F.D."/>
            <person name="Moolhuijzen P."/>
            <person name="Goolsby J.A."/>
            <person name="Tidwell J."/>
            <person name="Bellgard S.E."/>
            <person name="Bellgard M.I."/>
        </authorList>
    </citation>
    <scope>NUCLEOTIDE SEQUENCE</scope>
    <source>
        <tissue evidence="2">Shoot tissue taken approximately 20 cm above the soil surface</tissue>
    </source>
</reference>
<sequence>MFLWLLFTVQSAMINKSINGEIHIFSYLIHRIILALFSFVVRLCILHCFIMDVFLLLNFLS</sequence>
<evidence type="ECO:0000256" key="1">
    <source>
        <dbReference type="SAM" id="Phobius"/>
    </source>
</evidence>
<accession>A0A0A9GH11</accession>
<reference evidence="2" key="1">
    <citation type="submission" date="2014-09" db="EMBL/GenBank/DDBJ databases">
        <authorList>
            <person name="Magalhaes I.L.F."/>
            <person name="Oliveira U."/>
            <person name="Santos F.R."/>
            <person name="Vidigal T.H.D.A."/>
            <person name="Brescovit A.D."/>
            <person name="Santos A.J."/>
        </authorList>
    </citation>
    <scope>NUCLEOTIDE SEQUENCE</scope>
    <source>
        <tissue evidence="2">Shoot tissue taken approximately 20 cm above the soil surface</tissue>
    </source>
</reference>
<keyword evidence="1" id="KW-1133">Transmembrane helix</keyword>
<proteinExistence type="predicted"/>
<dbReference type="EMBL" id="GBRH01176050">
    <property type="protein sequence ID" value="JAE21846.1"/>
    <property type="molecule type" value="Transcribed_RNA"/>
</dbReference>
<name>A0A0A9GH11_ARUDO</name>
<protein>
    <submittedName>
        <fullName evidence="2">Uncharacterized protein</fullName>
    </submittedName>
</protein>